<protein>
    <submittedName>
        <fullName evidence="2">Uncharacterized protein</fullName>
    </submittedName>
</protein>
<accession>A0A833MW63</accession>
<evidence type="ECO:0000256" key="1">
    <source>
        <dbReference type="SAM" id="MobiDB-lite"/>
    </source>
</evidence>
<gene>
    <name evidence="2" type="ORF">F8B43_3910</name>
</gene>
<reference evidence="2 3" key="1">
    <citation type="submission" date="2019-10" db="EMBL/GenBank/DDBJ databases">
        <title>Draft Genome Sequence of the Caffeine Degrading Methylotroph Methylorubrum populi PINKEL.</title>
        <authorList>
            <person name="Dawson S.C."/>
            <person name="Zhang X."/>
            <person name="Wright M.E."/>
            <person name="Sharma G."/>
            <person name="Langner J.T."/>
            <person name="Ditty J.L."/>
            <person name="Subuyuj G.A."/>
        </authorList>
    </citation>
    <scope>NUCLEOTIDE SEQUENCE [LARGE SCALE GENOMIC DNA]</scope>
    <source>
        <strain evidence="2 3">Pinkel</strain>
    </source>
</reference>
<evidence type="ECO:0000313" key="3">
    <source>
        <dbReference type="Proteomes" id="UP000469949"/>
    </source>
</evidence>
<name>A0A833MW63_9HYPH</name>
<organism evidence="2 3">
    <name type="scientific">Methylorubrum populi</name>
    <dbReference type="NCBI Taxonomy" id="223967"/>
    <lineage>
        <taxon>Bacteria</taxon>
        <taxon>Pseudomonadati</taxon>
        <taxon>Pseudomonadota</taxon>
        <taxon>Alphaproteobacteria</taxon>
        <taxon>Hyphomicrobiales</taxon>
        <taxon>Methylobacteriaceae</taxon>
        <taxon>Methylorubrum</taxon>
    </lineage>
</organism>
<evidence type="ECO:0000313" key="2">
    <source>
        <dbReference type="EMBL" id="KAB7783987.1"/>
    </source>
</evidence>
<feature type="region of interest" description="Disordered" evidence="1">
    <location>
        <begin position="19"/>
        <end position="50"/>
    </location>
</feature>
<proteinExistence type="predicted"/>
<dbReference type="EMBL" id="WEKV01000014">
    <property type="protein sequence ID" value="KAB7783987.1"/>
    <property type="molecule type" value="Genomic_DNA"/>
</dbReference>
<dbReference type="AlphaFoldDB" id="A0A833MW63"/>
<dbReference type="Proteomes" id="UP000469949">
    <property type="component" value="Unassembled WGS sequence"/>
</dbReference>
<sequence length="50" mass="5588">MKKLIACRSRRRPWLRRRHTSGSPERLAANPGVPGTGVRVQDHATGLALR</sequence>
<comment type="caution">
    <text evidence="2">The sequence shown here is derived from an EMBL/GenBank/DDBJ whole genome shotgun (WGS) entry which is preliminary data.</text>
</comment>